<dbReference type="GO" id="GO:0003677">
    <property type="term" value="F:DNA binding"/>
    <property type="evidence" value="ECO:0007669"/>
    <property type="project" value="UniProtKB-UniRule"/>
</dbReference>
<dbReference type="SUPFAM" id="SSF56349">
    <property type="entry name" value="DNA breaking-rejoining enzymes"/>
    <property type="match status" value="1"/>
</dbReference>
<dbReference type="InterPro" id="IPR050090">
    <property type="entry name" value="Tyrosine_recombinase_XerCD"/>
</dbReference>
<dbReference type="InterPro" id="IPR013762">
    <property type="entry name" value="Integrase-like_cat_sf"/>
</dbReference>
<keyword evidence="4" id="KW-0233">DNA recombination</keyword>
<evidence type="ECO:0000259" key="7">
    <source>
        <dbReference type="PROSITE" id="PS51900"/>
    </source>
</evidence>
<dbReference type="PROSITE" id="PS51898">
    <property type="entry name" value="TYR_RECOMBINASE"/>
    <property type="match status" value="1"/>
</dbReference>
<dbReference type="Pfam" id="PF14657">
    <property type="entry name" value="Arm-DNA-bind_4"/>
    <property type="match status" value="1"/>
</dbReference>
<dbReference type="InterPro" id="IPR010998">
    <property type="entry name" value="Integrase_recombinase_N"/>
</dbReference>
<dbReference type="Proteomes" id="UP000199334">
    <property type="component" value="Unassembled WGS sequence"/>
</dbReference>
<gene>
    <name evidence="8" type="ORF">SAMN05216498_1441</name>
</gene>
<evidence type="ECO:0000256" key="1">
    <source>
        <dbReference type="ARBA" id="ARBA00008857"/>
    </source>
</evidence>
<dbReference type="Gene3D" id="1.10.443.10">
    <property type="entry name" value="Intergrase catalytic core"/>
    <property type="match status" value="1"/>
</dbReference>
<proteinExistence type="inferred from homology"/>
<dbReference type="OrthoDB" id="9803188at2"/>
<keyword evidence="9" id="KW-1185">Reference proteome</keyword>
<sequence>MFSGSIGKDEKTSTWYFVIELGKGIDGKRKQKRKRGYKTKKEAQKALTEMLHQLNTGTYIEPKNIPLNEYLNEWLKNKQLTLRDSTFKKYSWLMNKHIIPHIGEIQLPNLTPSHVQQLYHKLSYEKGLSNENVRAAHKVLSQALRQAVKFEYIPKNVTEFIELPKVQKKEVEVWDLDEVKQFLEVTKDNRYHIDYLIALNTGMRQGEILGLRWKDIDFGRSILNVRQTLDHYGKLHNSTKTASSARQIALPPQLIKELNKHKTVQTEEKLKAGNIYENHDLVVCTSVGTPLHPRNLLRNFKSQVKKAGLKKIRFHDLRHTHASLLLKQGAHPKVVSERLGHADTRITLDTYSHLLPNMQEETAEQFGAMLFGSDSCNKDTIREIKLSYSIRNLMNAI</sequence>
<dbReference type="Gene3D" id="1.10.150.130">
    <property type="match status" value="1"/>
</dbReference>
<evidence type="ECO:0000256" key="3">
    <source>
        <dbReference type="ARBA" id="ARBA00023125"/>
    </source>
</evidence>
<evidence type="ECO:0000256" key="2">
    <source>
        <dbReference type="ARBA" id="ARBA00022908"/>
    </source>
</evidence>
<keyword evidence="3 5" id="KW-0238">DNA-binding</keyword>
<dbReference type="InterPro" id="IPR004107">
    <property type="entry name" value="Integrase_SAM-like_N"/>
</dbReference>
<dbReference type="EMBL" id="FNIG01000002">
    <property type="protein sequence ID" value="SDN09322.1"/>
    <property type="molecule type" value="Genomic_DNA"/>
</dbReference>
<dbReference type="InterPro" id="IPR002104">
    <property type="entry name" value="Integrase_catalytic"/>
</dbReference>
<dbReference type="CDD" id="cd01189">
    <property type="entry name" value="INT_ICEBs1_C_like"/>
    <property type="match status" value="1"/>
</dbReference>
<dbReference type="Pfam" id="PF14659">
    <property type="entry name" value="Phage_int_SAM_3"/>
    <property type="match status" value="1"/>
</dbReference>
<evidence type="ECO:0000256" key="5">
    <source>
        <dbReference type="PROSITE-ProRule" id="PRU01248"/>
    </source>
</evidence>
<dbReference type="PROSITE" id="PS51900">
    <property type="entry name" value="CB"/>
    <property type="match status" value="1"/>
</dbReference>
<dbReference type="STRING" id="237069.SAMN05216498_1441"/>
<evidence type="ECO:0000256" key="4">
    <source>
        <dbReference type="ARBA" id="ARBA00023172"/>
    </source>
</evidence>
<comment type="similarity">
    <text evidence="1">Belongs to the 'phage' integrase family.</text>
</comment>
<dbReference type="PANTHER" id="PTHR30349">
    <property type="entry name" value="PHAGE INTEGRASE-RELATED"/>
    <property type="match status" value="1"/>
</dbReference>
<feature type="domain" description="Core-binding (CB)" evidence="7">
    <location>
        <begin position="65"/>
        <end position="148"/>
    </location>
</feature>
<reference evidence="8 9" key="1">
    <citation type="submission" date="2016-10" db="EMBL/GenBank/DDBJ databases">
        <authorList>
            <person name="de Groot N.N."/>
        </authorList>
    </citation>
    <scope>NUCLEOTIDE SEQUENCE [LARGE SCALE GENOMIC DNA]</scope>
    <source>
        <strain evidence="8 9">CGMCC 1.3442</strain>
    </source>
</reference>
<evidence type="ECO:0000259" key="6">
    <source>
        <dbReference type="PROSITE" id="PS51898"/>
    </source>
</evidence>
<keyword evidence="2" id="KW-0229">DNA integration</keyword>
<dbReference type="Pfam" id="PF00589">
    <property type="entry name" value="Phage_integrase"/>
    <property type="match status" value="1"/>
</dbReference>
<name>A0A1G9YK18_9BACI</name>
<protein>
    <submittedName>
        <fullName evidence="8">Site-specific recombinase XerD</fullName>
    </submittedName>
</protein>
<dbReference type="InterPro" id="IPR011010">
    <property type="entry name" value="DNA_brk_join_enz"/>
</dbReference>
<dbReference type="RefSeq" id="WP_093855918.1">
    <property type="nucleotide sequence ID" value="NZ_BJVZ01000031.1"/>
</dbReference>
<dbReference type="PANTHER" id="PTHR30349:SF64">
    <property type="entry name" value="PROPHAGE INTEGRASE INTD-RELATED"/>
    <property type="match status" value="1"/>
</dbReference>
<dbReference type="GO" id="GO:0006310">
    <property type="term" value="P:DNA recombination"/>
    <property type="evidence" value="ECO:0007669"/>
    <property type="project" value="UniProtKB-KW"/>
</dbReference>
<dbReference type="GO" id="GO:0015074">
    <property type="term" value="P:DNA integration"/>
    <property type="evidence" value="ECO:0007669"/>
    <property type="project" value="UniProtKB-KW"/>
</dbReference>
<dbReference type="InterPro" id="IPR044068">
    <property type="entry name" value="CB"/>
</dbReference>
<accession>A0A1G9YK18</accession>
<evidence type="ECO:0000313" key="9">
    <source>
        <dbReference type="Proteomes" id="UP000199334"/>
    </source>
</evidence>
<evidence type="ECO:0000313" key="8">
    <source>
        <dbReference type="EMBL" id="SDN09322.1"/>
    </source>
</evidence>
<dbReference type="InterPro" id="IPR028259">
    <property type="entry name" value="AP2-like_int_N"/>
</dbReference>
<feature type="domain" description="Tyr recombinase" evidence="6">
    <location>
        <begin position="169"/>
        <end position="364"/>
    </location>
</feature>
<organism evidence="8 9">
    <name type="scientific">Tenuibacillus multivorans</name>
    <dbReference type="NCBI Taxonomy" id="237069"/>
    <lineage>
        <taxon>Bacteria</taxon>
        <taxon>Bacillati</taxon>
        <taxon>Bacillota</taxon>
        <taxon>Bacilli</taxon>
        <taxon>Bacillales</taxon>
        <taxon>Bacillaceae</taxon>
        <taxon>Tenuibacillus</taxon>
    </lineage>
</organism>
<dbReference type="AlphaFoldDB" id="A0A1G9YK18"/>